<sequence length="57" mass="6140">MPLFPVPCSRLPTPSVRFPHLIIKFATGRTAPDSLGALTVVELNSPRVAPLPTPYSL</sequence>
<reference evidence="1" key="1">
    <citation type="journal article" date="2017" name="Proc. Natl. Acad. Sci. U.S.A.">
        <title>Comparative genomics uncovers the prolific and distinctive metabolic potential of the cyanobacterial genus Moorea.</title>
        <authorList>
            <person name="Leao T."/>
            <person name="Castelao G."/>
            <person name="Korobeynikov A."/>
            <person name="Monroe E.A."/>
            <person name="Podell S."/>
            <person name="Glukhov E."/>
            <person name="Allen E.E."/>
            <person name="Gerwick W.H."/>
            <person name="Gerwick L."/>
        </authorList>
    </citation>
    <scope>NUCLEOTIDE SEQUENCE</scope>
    <source>
        <strain evidence="1">JHB</strain>
    </source>
</reference>
<reference evidence="1" key="2">
    <citation type="submission" date="2022-10" db="EMBL/GenBank/DDBJ databases">
        <authorList>
            <person name="Ngo T.-E."/>
        </authorList>
    </citation>
    <scope>NUCLEOTIDE SEQUENCE</scope>
    <source>
        <strain evidence="1">JHB</strain>
    </source>
</reference>
<organism evidence="1">
    <name type="scientific">Moorena producens (strain JHB)</name>
    <dbReference type="NCBI Taxonomy" id="1454205"/>
    <lineage>
        <taxon>Bacteria</taxon>
        <taxon>Bacillati</taxon>
        <taxon>Cyanobacteriota</taxon>
        <taxon>Cyanophyceae</taxon>
        <taxon>Coleofasciculales</taxon>
        <taxon>Coleofasciculaceae</taxon>
        <taxon>Moorena</taxon>
    </lineage>
</organism>
<protein>
    <submittedName>
        <fullName evidence="1">Uncharacterized protein</fullName>
    </submittedName>
</protein>
<name>A0A9Q9UW18_MOOP1</name>
<dbReference type="EMBL" id="CP017708">
    <property type="protein sequence ID" value="WAN69408.1"/>
    <property type="molecule type" value="Genomic_DNA"/>
</dbReference>
<dbReference type="Proteomes" id="UP000176944">
    <property type="component" value="Chromosome"/>
</dbReference>
<gene>
    <name evidence="1" type="ORF">BJP36_35550</name>
</gene>
<accession>A0A9Q9UW18</accession>
<proteinExistence type="predicted"/>
<dbReference type="AlphaFoldDB" id="A0A9Q9UW18"/>
<evidence type="ECO:0000313" key="1">
    <source>
        <dbReference type="EMBL" id="WAN69408.1"/>
    </source>
</evidence>